<dbReference type="Gene3D" id="3.30.390.50">
    <property type="entry name" value="CO dehydrogenase flavoprotein, C-terminal domain"/>
    <property type="match status" value="1"/>
</dbReference>
<dbReference type="EMBL" id="FMJE01000003">
    <property type="protein sequence ID" value="SCM81165.1"/>
    <property type="molecule type" value="Genomic_DNA"/>
</dbReference>
<evidence type="ECO:0000259" key="4">
    <source>
        <dbReference type="PROSITE" id="PS51387"/>
    </source>
</evidence>
<gene>
    <name evidence="5" type="ORF">KL86SPO_31344</name>
</gene>
<evidence type="ECO:0000256" key="3">
    <source>
        <dbReference type="ARBA" id="ARBA00023002"/>
    </source>
</evidence>
<dbReference type="PANTHER" id="PTHR42659">
    <property type="entry name" value="XANTHINE DEHYDROGENASE SUBUNIT C-RELATED"/>
    <property type="match status" value="1"/>
</dbReference>
<sequence length="282" mass="28980">MTGCVIVGFSKLEDVLQELTHAPAQTVFVSGGTDFINNSLGNNAELVIDLSQVAELKYIKDLGSEIRIGGGTTFAAIAASPVIKAKAGALAQAAGQVGSVQIRNRATIGGNIASGSPAGDSLPVLAVYNAGIHIAGPEGARVLTLAQALNGLPAKELITEIVIPVAAGSRSGFVKVGSRSQVTIAKVSLAAQVIYDSSKNMIVDGKVAMGALGKMPACPLAIQKFFSQRVVDESFAATLTLLLAETVDEMITGRASHPYKKAAVRGLAHDLTGLLFAACNRN</sequence>
<dbReference type="Pfam" id="PF00941">
    <property type="entry name" value="FAD_binding_5"/>
    <property type="match status" value="1"/>
</dbReference>
<evidence type="ECO:0000256" key="1">
    <source>
        <dbReference type="ARBA" id="ARBA00022630"/>
    </source>
</evidence>
<dbReference type="InterPro" id="IPR016169">
    <property type="entry name" value="FAD-bd_PCMH_sub2"/>
</dbReference>
<dbReference type="InterPro" id="IPR036683">
    <property type="entry name" value="CO_DH_flav_C_dom_sf"/>
</dbReference>
<proteinExistence type="predicted"/>
<protein>
    <submittedName>
        <fullName evidence="5">FAD binding domain in molybdopterin dehydrogenase family protein</fullName>
    </submittedName>
</protein>
<dbReference type="PROSITE" id="PS51387">
    <property type="entry name" value="FAD_PCMH"/>
    <property type="match status" value="1"/>
</dbReference>
<dbReference type="GO" id="GO:0016491">
    <property type="term" value="F:oxidoreductase activity"/>
    <property type="evidence" value="ECO:0007669"/>
    <property type="project" value="UniProtKB-KW"/>
</dbReference>
<dbReference type="PANTHER" id="PTHR42659:SF2">
    <property type="entry name" value="XANTHINE DEHYDROGENASE SUBUNIT C-RELATED"/>
    <property type="match status" value="1"/>
</dbReference>
<dbReference type="Gene3D" id="3.30.465.10">
    <property type="match status" value="1"/>
</dbReference>
<keyword evidence="3" id="KW-0560">Oxidoreductase</keyword>
<keyword evidence="1" id="KW-0285">Flavoprotein</keyword>
<feature type="domain" description="FAD-binding PCMH-type" evidence="4">
    <location>
        <begin position="1"/>
        <end position="168"/>
    </location>
</feature>
<dbReference type="InterPro" id="IPR002346">
    <property type="entry name" value="Mopterin_DH_FAD-bd"/>
</dbReference>
<dbReference type="SUPFAM" id="SSF55447">
    <property type="entry name" value="CO dehydrogenase flavoprotein C-terminal domain-like"/>
    <property type="match status" value="1"/>
</dbReference>
<dbReference type="InterPro" id="IPR051312">
    <property type="entry name" value="Diverse_Substr_Oxidored"/>
</dbReference>
<dbReference type="SUPFAM" id="SSF56176">
    <property type="entry name" value="FAD-binding/transporter-associated domain-like"/>
    <property type="match status" value="1"/>
</dbReference>
<keyword evidence="2" id="KW-0274">FAD</keyword>
<accession>A0A212LU90</accession>
<evidence type="ECO:0000313" key="5">
    <source>
        <dbReference type="EMBL" id="SCM81165.1"/>
    </source>
</evidence>
<dbReference type="RefSeq" id="WP_288184265.1">
    <property type="nucleotide sequence ID" value="NZ_LT608335.1"/>
</dbReference>
<dbReference type="GO" id="GO:0071949">
    <property type="term" value="F:FAD binding"/>
    <property type="evidence" value="ECO:0007669"/>
    <property type="project" value="InterPro"/>
</dbReference>
<dbReference type="InterPro" id="IPR016166">
    <property type="entry name" value="FAD-bd_PCMH"/>
</dbReference>
<organism evidence="5">
    <name type="scientific">uncultured Sporomusa sp</name>
    <dbReference type="NCBI Taxonomy" id="307249"/>
    <lineage>
        <taxon>Bacteria</taxon>
        <taxon>Bacillati</taxon>
        <taxon>Bacillota</taxon>
        <taxon>Negativicutes</taxon>
        <taxon>Selenomonadales</taxon>
        <taxon>Sporomusaceae</taxon>
        <taxon>Sporomusa</taxon>
        <taxon>environmental samples</taxon>
    </lineage>
</organism>
<evidence type="ECO:0000256" key="2">
    <source>
        <dbReference type="ARBA" id="ARBA00022827"/>
    </source>
</evidence>
<dbReference type="AlphaFoldDB" id="A0A212LU90"/>
<reference evidence="5" key="1">
    <citation type="submission" date="2016-08" db="EMBL/GenBank/DDBJ databases">
        <authorList>
            <person name="Seilhamer J.J."/>
        </authorList>
    </citation>
    <scope>NUCLEOTIDE SEQUENCE</scope>
    <source>
        <strain evidence="5">86</strain>
    </source>
</reference>
<name>A0A212LU90_9FIRM</name>
<dbReference type="InterPro" id="IPR036318">
    <property type="entry name" value="FAD-bd_PCMH-like_sf"/>
</dbReference>